<dbReference type="Proteomes" id="UP000193942">
    <property type="component" value="Unassembled WGS sequence"/>
</dbReference>
<reference evidence="1 2" key="1">
    <citation type="submission" date="2010-04" db="EMBL/GenBank/DDBJ databases">
        <title>The Genome Sequence of Escherichia coli TA447.</title>
        <authorList>
            <consortium name="The Broad Institute Genome Sequencing Platform"/>
            <consortium name="The Broad Institute Genome Sequencing Center for Infectious Disease"/>
            <person name="Feldgarden M."/>
            <person name="Gordon D.M."/>
            <person name="Johnson J.R."/>
            <person name="Johnston B.D."/>
            <person name="Young S."/>
            <person name="Zeng Q."/>
            <person name="Koehrsen M."/>
            <person name="Alvarado L."/>
            <person name="Berlin A.M."/>
            <person name="Borenstein D."/>
            <person name="Chapman S.B."/>
            <person name="Chen Z."/>
            <person name="Engels R."/>
            <person name="Freedman E."/>
            <person name="Gellesch M."/>
            <person name="Goldberg J."/>
            <person name="Griggs A."/>
            <person name="Gujja S."/>
            <person name="Heilman E.R."/>
            <person name="Heiman D.I."/>
            <person name="Hepburn T.A."/>
            <person name="Howarth C."/>
            <person name="Jen D."/>
            <person name="Larson L."/>
            <person name="Mehta T."/>
            <person name="Park D."/>
            <person name="Pearson M."/>
            <person name="Richards J."/>
            <person name="Roberts A."/>
            <person name="Saif S."/>
            <person name="Shea T.D."/>
            <person name="Shenoy N."/>
            <person name="Sisk P."/>
            <person name="Stolte C."/>
            <person name="Sykes S.N."/>
            <person name="Walk T."/>
            <person name="White J."/>
            <person name="Yandava C."/>
            <person name="Haas B."/>
            <person name="Henn M.R."/>
            <person name="Nusbaum C."/>
            <person name="Birren B."/>
        </authorList>
    </citation>
    <scope>NUCLEOTIDE SEQUENCE [LARGE SCALE GENOMIC DNA]</scope>
    <source>
        <strain evidence="1 2">TA447</strain>
    </source>
</reference>
<organism evidence="1 2">
    <name type="scientific">Escherichia coli TA447</name>
    <dbReference type="NCBI Taxonomy" id="656447"/>
    <lineage>
        <taxon>Bacteria</taxon>
        <taxon>Pseudomonadati</taxon>
        <taxon>Pseudomonadota</taxon>
        <taxon>Gammaproteobacteria</taxon>
        <taxon>Enterobacterales</taxon>
        <taxon>Enterobacteriaceae</taxon>
        <taxon>Escherichia</taxon>
    </lineage>
</organism>
<comment type="caution">
    <text evidence="1">The sequence shown here is derived from an EMBL/GenBank/DDBJ whole genome shotgun (WGS) entry which is preliminary data.</text>
</comment>
<protein>
    <submittedName>
        <fullName evidence="1">Uncharacterized protein</fullName>
    </submittedName>
</protein>
<dbReference type="AlphaFoldDB" id="A0A1X3J0V3"/>
<accession>A0A1X3J0V3</accession>
<evidence type="ECO:0000313" key="1">
    <source>
        <dbReference type="EMBL" id="OSK93951.1"/>
    </source>
</evidence>
<name>A0A1X3J0V3_ECOLX</name>
<proteinExistence type="predicted"/>
<evidence type="ECO:0000313" key="2">
    <source>
        <dbReference type="Proteomes" id="UP000193942"/>
    </source>
</evidence>
<dbReference type="EMBL" id="ADIZ01000026">
    <property type="protein sequence ID" value="OSK93951.1"/>
    <property type="molecule type" value="Genomic_DNA"/>
</dbReference>
<gene>
    <name evidence="1" type="ORF">ECXG_05381</name>
</gene>
<sequence>MALIKAGKIENSAMCFEELKELVRLYEFIKEQSQVTG</sequence>